<evidence type="ECO:0008006" key="3">
    <source>
        <dbReference type="Google" id="ProtNLM"/>
    </source>
</evidence>
<proteinExistence type="predicted"/>
<dbReference type="PATRIC" id="fig|1042209.11.peg.2543"/>
<sequence>MSTEDEHSITNEKLVAVLSNAVAYVANEAVVLGQYERIQQGRFTQLWPAGGDSEDFEKRINRVVEHLGGPPELYLLRTGESPPPADDYPASSMREVFDVFRRARKSVIRAHLFMTGSTMLVEQPDLLQKPENPGTEELFKKHAQSAFWEHAEAAYIRLFSFWDRIGQALDFTFFNIRKFDHNGFHAVMDRIHANVRPMNDHLCNSGSWKRLRAFQTSNKDDGLQFLLQRRNLLVHSLHLHPHRTDDDEMFKSQFNHLDEAHRKKLQPREPAAEAELLVGQLNKASTLFDDFLVLVEFSSSRKSSRW</sequence>
<dbReference type="Proteomes" id="UP000022611">
    <property type="component" value="Unassembled WGS sequence"/>
</dbReference>
<gene>
    <name evidence="1" type="ORF">HK44_001010</name>
</gene>
<evidence type="ECO:0000313" key="1">
    <source>
        <dbReference type="EMBL" id="EXF94654.1"/>
    </source>
</evidence>
<dbReference type="EMBL" id="AFOY02000010">
    <property type="protein sequence ID" value="EXF94654.1"/>
    <property type="molecule type" value="Genomic_DNA"/>
</dbReference>
<organism evidence="1 2">
    <name type="scientific">Pseudomonas fluorescens HK44</name>
    <dbReference type="NCBI Taxonomy" id="1042209"/>
    <lineage>
        <taxon>Bacteria</taxon>
        <taxon>Pseudomonadati</taxon>
        <taxon>Pseudomonadota</taxon>
        <taxon>Gammaproteobacteria</taxon>
        <taxon>Pseudomonadales</taxon>
        <taxon>Pseudomonadaceae</taxon>
        <taxon>Pseudomonas</taxon>
    </lineage>
</organism>
<evidence type="ECO:0000313" key="2">
    <source>
        <dbReference type="Proteomes" id="UP000022611"/>
    </source>
</evidence>
<accession>A0A010S1B1</accession>
<comment type="caution">
    <text evidence="1">The sequence shown here is derived from an EMBL/GenBank/DDBJ whole genome shotgun (WGS) entry which is preliminary data.</text>
</comment>
<dbReference type="HOGENOM" id="CLU_923316_0_0_6"/>
<dbReference type="eggNOG" id="ENOG5033V8N">
    <property type="taxonomic scope" value="Bacteria"/>
</dbReference>
<protein>
    <recommendedName>
        <fullName evidence="3">Cthe-2314-like HEPN domain-containing protein</fullName>
    </recommendedName>
</protein>
<dbReference type="OrthoDB" id="9931892at2"/>
<reference evidence="1 2" key="1">
    <citation type="journal article" date="2011" name="J. Bacteriol.">
        <title>Draft genome sequence of the polycyclic aromatic hydrocarbon-degrading, genetically engineered bioluminescent bioreporter Pseudomonas fluorescens HK44.</title>
        <authorList>
            <person name="Chauhan A."/>
            <person name="Layton A.C."/>
            <person name="Williams D.E."/>
            <person name="Smartt A.E."/>
            <person name="Ripp S."/>
            <person name="Karpinets T.V."/>
            <person name="Brown S.D."/>
            <person name="Sayler G.S."/>
        </authorList>
    </citation>
    <scope>NUCLEOTIDE SEQUENCE [LARGE SCALE GENOMIC DNA]</scope>
    <source>
        <strain evidence="1 2">HK44</strain>
    </source>
</reference>
<dbReference type="AlphaFoldDB" id="A0A010S1B1"/>
<name>A0A010S1B1_PSEFL</name>
<dbReference type="RefSeq" id="WP_019692704.1">
    <property type="nucleotide sequence ID" value="NZ_AFOY02000010.1"/>
</dbReference>